<reference evidence="7" key="1">
    <citation type="journal article" date="2020" name="Plant Biotechnol. J.">
        <title>The pomegranate (Punica granatum L.) draft genome dissects genetic divergence between soft- and hard-seeded cultivars.</title>
        <authorList>
            <person name="Luo X."/>
            <person name="Li H."/>
            <person name="Wu Z."/>
            <person name="Yao W."/>
            <person name="Zhao P."/>
            <person name="Cao D."/>
            <person name="Yu H."/>
            <person name="Li K."/>
            <person name="Poudel K."/>
            <person name="Zhao D."/>
            <person name="Zhang F."/>
            <person name="Xia X."/>
            <person name="Chen L."/>
            <person name="Wang Q."/>
            <person name="Jing D."/>
            <person name="Cao S."/>
        </authorList>
    </citation>
    <scope>NUCLEOTIDE SEQUENCE [LARGE SCALE GENOMIC DNA]</scope>
    <source>
        <strain evidence="7">cv. Tunisia</strain>
    </source>
</reference>
<dbReference type="Gene3D" id="3.40.30.10">
    <property type="entry name" value="Glutaredoxin"/>
    <property type="match status" value="1"/>
</dbReference>
<dbReference type="Proteomes" id="UP000515151">
    <property type="component" value="Chromosome 2"/>
</dbReference>
<evidence type="ECO:0000256" key="5">
    <source>
        <dbReference type="SAM" id="MobiDB-lite"/>
    </source>
</evidence>
<organism evidence="7 8">
    <name type="scientific">Punica granatum</name>
    <name type="common">Pomegranate</name>
    <dbReference type="NCBI Taxonomy" id="22663"/>
    <lineage>
        <taxon>Eukaryota</taxon>
        <taxon>Viridiplantae</taxon>
        <taxon>Streptophyta</taxon>
        <taxon>Embryophyta</taxon>
        <taxon>Tracheophyta</taxon>
        <taxon>Spermatophyta</taxon>
        <taxon>Magnoliopsida</taxon>
        <taxon>eudicotyledons</taxon>
        <taxon>Gunneridae</taxon>
        <taxon>Pentapetalae</taxon>
        <taxon>rosids</taxon>
        <taxon>malvids</taxon>
        <taxon>Myrtales</taxon>
        <taxon>Lythraceae</taxon>
        <taxon>Punica</taxon>
    </lineage>
</organism>
<feature type="coiled-coil region" evidence="4">
    <location>
        <begin position="1935"/>
        <end position="1969"/>
    </location>
</feature>
<evidence type="ECO:0000313" key="8">
    <source>
        <dbReference type="RefSeq" id="XP_031379160.1"/>
    </source>
</evidence>
<sequence>MSGEISEIAEEGDDEEASVDQYEAFVCYRGEDTGQGLANVLREFMERAGIRYFRDRDELECGDKIARIIPAIKNSDICVPIFSKTFAAKAWPLREVETMVKLKKNIMPIFYQVTAEDVKLKTDLYTNQLKGLEKQYGKAQVKKWEAALRAVPTVIGLAVGSTGFTEFCKDFVEKVLVKLKPRKRFDMAPLVGIDGKLGSAMKLLDIESTDDVRYLGIHGMGGIGKTTLAKSIFDSISDRFDGSAFLEDVREMLALHGIEYLQERLINSLDPKSARRLDLHEKIKRSFRKRKVLIFLDDVDDWEQIKKLAGNSTWFGPGSRIIVTTRKVDELKTGDGKLNKDDVSRLEMEILESKDALHLFSRYAFEKESPPPAFKELSIEAVSTTGGLPLAITVIGSLFATYKDPEVWKEIIKRSKDIPLEEVKKRLRISYDKLDTEAKEIFLDIACFFIGTKRTNPVYMWDASKYYPLFRLEILCSMSLIKILDDDQIWMHDQLRDLGRDIVRENLNDPNKHKRIWIHEEALQVLKSRGVNDIKSYEHRYCSLLQFFFFFSGKIALYFHFRQTPLLRNGHIFTFMQEKESPEGLRLESYDPYDPIDLRMEGIGRLTKLRFLDVGWAKLPRHFQDCVPNLRWLSWRQPSPSEMSNFASTTLVILDLSSSYISEEWGGWTQLQNAKNLKVLDLTGADCLQRTPNFPEGMTLERLTLKRCRNLVAIDSSIGNLNCLRYLNLEQCDSLCGLPEELNGLVKLTELTVTKKHFMSFNFPSVDNLLELKCVKLNNLQLGNFPDSLGALSSMVELDLTDTDIVQLPDEIGGLVELEKLCLRSCKKMQKVPEALGELKSLVSLDLSSSGLVELPSTIGNLQKILCIRLSGCEEMRTLPSSLGELKSLVELDLKGTSIAELPQSIGGLENLKLLLLHSCKAIKELPETVGKLKSLVRLDLSGTAITALPDSIEGLQILEEIYLKDCKKLRKLPESFGALRKLEKLDAQSADLSDGLPMKISGLSSLRFLNLSGSKVRELPSSISQLSHLQTLKLHCCRKLKYQPDLPTSLTQLIARSNSQHNCPRLSYLTGLTNLGVQGHLNIDAIGSLSKLAKLELRLRTITSLPAEFGTLLRLKRLMLDCPNMEDVPKLPPNLEEMVLERARSDLDMPNLSSLKNLHTLRVCKWSNFRALQSHRIRVKELRSLDNALLLPIRSKITIGLHLPESLRNLTVRNCRALFRLPDISCLKNLLRLDISKCPCLTEIPGFGKLKRLKCLDIFLCDSLRTLEDPSQLKELENINYPINLEQRCKQAFESRSQLQTETAKDVAQTLESILVSGDGNFVVTNGGENVQVPHLLGKNILLYISALQNPASHPLFPKVAKAYHEIKARDEAFEVIFIPSEHDRVAFKDLEVPWLALPSGDPRILSLHRKLEIQDMPELVALGPTGEIITKKGRSLIETYGSDAYPFTNEHIEDMVNGWPEKLPHALCGHELQLTYRVSYRCDGCEQIGSVWSYFCKKCNFDLHPSCAFKEGKLGNQQEDSENNKSPRGNHNLFSEIKRGVKIEAGSSSSSIDRAQADYPEVQAFTTERVITSNRNGPPLHIRCTVKKNEDGSTSSSADQSDTSGIESCEEICEETVDAVPLTTSPATPSHSHGYCRTETDPAAHAAATKETEEDDAQPNMVEPEAGDRMASKRERNDLVEEEGDDDEGDEGKEEGEWMEVHEEEEEKDEEERKEKKKKKKRKRKKDEEEREKGEEEEEEKEEEPEEENEEANERTFLDLQVNDSHAAVAASSEPVATDYGSNPQPASQTAGSSSSSPQEVTAFSPPPHTASLLAQLKQLTSPFGAKETSLAQEVPTVTAVEKAKREPLQVFQRPLTGLSQAGLSLIGQAADVLLKVTGRSVHLRVELQQLQQTATSIWEAYKQDSLPLRQPTHFIQEPEAAQKLALARRDKLQETESKKAAKAEEIEVLKAKLATAEAEFQRLQKEEEAAIHFAGSPRRRSGGPPQSGFSSEGLEGPAGDDKEPLIGGPCVGQQNNFEGLLLVGSQVGACIVAQKKKKEINSGPVF</sequence>
<feature type="region of interest" description="Disordered" evidence="5">
    <location>
        <begin position="1517"/>
        <end position="1538"/>
    </location>
</feature>
<dbReference type="InterPro" id="IPR004146">
    <property type="entry name" value="DC1"/>
</dbReference>
<dbReference type="SMART" id="SM00369">
    <property type="entry name" value="LRR_TYP"/>
    <property type="match status" value="5"/>
</dbReference>
<protein>
    <submittedName>
        <fullName evidence="8">Disease resistance protein RPP5-like</fullName>
    </submittedName>
</protein>
<dbReference type="InterPro" id="IPR032675">
    <property type="entry name" value="LRR_dom_sf"/>
</dbReference>
<evidence type="ECO:0000256" key="4">
    <source>
        <dbReference type="SAM" id="Coils"/>
    </source>
</evidence>
<dbReference type="Pfam" id="PF23282">
    <property type="entry name" value="WHD_ROQ1"/>
    <property type="match status" value="1"/>
</dbReference>
<dbReference type="PRINTS" id="PR00364">
    <property type="entry name" value="DISEASERSIST"/>
</dbReference>
<dbReference type="Gene3D" id="1.10.8.430">
    <property type="entry name" value="Helical domain of apoptotic protease-activating factors"/>
    <property type="match status" value="1"/>
</dbReference>
<name>A0A6P8C8B4_PUNGR</name>
<dbReference type="InterPro" id="IPR003591">
    <property type="entry name" value="Leu-rich_rpt_typical-subtyp"/>
</dbReference>
<feature type="compositionally biased region" description="Low complexity" evidence="5">
    <location>
        <begin position="1786"/>
        <end position="1801"/>
    </location>
</feature>
<keyword evidence="3" id="KW-0611">Plant defense</keyword>
<dbReference type="InterPro" id="IPR035897">
    <property type="entry name" value="Toll_tir_struct_dom_sf"/>
</dbReference>
<evidence type="ECO:0000256" key="3">
    <source>
        <dbReference type="ARBA" id="ARBA00022821"/>
    </source>
</evidence>
<dbReference type="InterPro" id="IPR002182">
    <property type="entry name" value="NB-ARC"/>
</dbReference>
<dbReference type="Gene3D" id="3.40.50.10140">
    <property type="entry name" value="Toll/interleukin-1 receptor homology (TIR) domain"/>
    <property type="match status" value="1"/>
</dbReference>
<keyword evidence="7" id="KW-1185">Reference proteome</keyword>
<feature type="compositionally biased region" description="Basic residues" evidence="5">
    <location>
        <begin position="1717"/>
        <end position="1727"/>
    </location>
</feature>
<keyword evidence="2" id="KW-0677">Repeat</keyword>
<feature type="compositionally biased region" description="Basic and acidic residues" evidence="5">
    <location>
        <begin position="1668"/>
        <end position="1681"/>
    </location>
</feature>
<evidence type="ECO:0000256" key="2">
    <source>
        <dbReference type="ARBA" id="ARBA00022737"/>
    </source>
</evidence>
<dbReference type="Pfam" id="PF23598">
    <property type="entry name" value="LRR_14"/>
    <property type="match status" value="1"/>
</dbReference>
<dbReference type="SUPFAM" id="SSF57889">
    <property type="entry name" value="Cysteine-rich domain"/>
    <property type="match status" value="1"/>
</dbReference>
<reference evidence="8" key="2">
    <citation type="submission" date="2025-08" db="UniProtKB">
        <authorList>
            <consortium name="RefSeq"/>
        </authorList>
    </citation>
    <scope>IDENTIFICATION</scope>
    <source>
        <tissue evidence="8">Leaf</tissue>
    </source>
</reference>
<dbReference type="InterPro" id="IPR058192">
    <property type="entry name" value="WHD_ROQ1-like"/>
</dbReference>
<feature type="region of interest" description="Disordered" evidence="5">
    <location>
        <begin position="1589"/>
        <end position="1609"/>
    </location>
</feature>
<dbReference type="PANTHER" id="PTHR11017">
    <property type="entry name" value="LEUCINE-RICH REPEAT-CONTAINING PROTEIN"/>
    <property type="match status" value="1"/>
</dbReference>
<feature type="region of interest" description="Disordered" evidence="5">
    <location>
        <begin position="1624"/>
        <end position="1810"/>
    </location>
</feature>
<dbReference type="SUPFAM" id="SSF52047">
    <property type="entry name" value="RNI-like"/>
    <property type="match status" value="2"/>
</dbReference>
<dbReference type="OrthoDB" id="409136at2759"/>
<evidence type="ECO:0000313" key="7">
    <source>
        <dbReference type="Proteomes" id="UP000515151"/>
    </source>
</evidence>
<dbReference type="InterPro" id="IPR027417">
    <property type="entry name" value="P-loop_NTPase"/>
</dbReference>
<dbReference type="SUPFAM" id="SSF52200">
    <property type="entry name" value="Toll/Interleukin receptor TIR domain"/>
    <property type="match status" value="1"/>
</dbReference>
<dbReference type="SMART" id="SM00255">
    <property type="entry name" value="TIR"/>
    <property type="match status" value="1"/>
</dbReference>
<dbReference type="SUPFAM" id="SSF46785">
    <property type="entry name" value="Winged helix' DNA-binding domain"/>
    <property type="match status" value="1"/>
</dbReference>
<dbReference type="Gene3D" id="3.80.10.10">
    <property type="entry name" value="Ribonuclease Inhibitor"/>
    <property type="match status" value="3"/>
</dbReference>
<accession>A0A6P8C8B4</accession>
<evidence type="ECO:0000256" key="1">
    <source>
        <dbReference type="ARBA" id="ARBA00022614"/>
    </source>
</evidence>
<dbReference type="GO" id="GO:0043531">
    <property type="term" value="F:ADP binding"/>
    <property type="evidence" value="ECO:0007669"/>
    <property type="project" value="InterPro"/>
</dbReference>
<dbReference type="InterPro" id="IPR044974">
    <property type="entry name" value="Disease_R_plants"/>
</dbReference>
<feature type="region of interest" description="Disordered" evidence="5">
    <location>
        <begin position="1976"/>
        <end position="2013"/>
    </location>
</feature>
<feature type="compositionally biased region" description="Acidic residues" evidence="5">
    <location>
        <begin position="1737"/>
        <end position="1753"/>
    </location>
</feature>
<evidence type="ECO:0000259" key="6">
    <source>
        <dbReference type="PROSITE" id="PS50104"/>
    </source>
</evidence>
<gene>
    <name evidence="8" type="primary">LOC116194492</name>
</gene>
<feature type="compositionally biased region" description="Polar residues" evidence="5">
    <location>
        <begin position="1526"/>
        <end position="1535"/>
    </location>
</feature>
<keyword evidence="1" id="KW-0433">Leucine-rich repeat</keyword>
<dbReference type="GeneID" id="116194492"/>
<dbReference type="GO" id="GO:0007165">
    <property type="term" value="P:signal transduction"/>
    <property type="evidence" value="ECO:0007669"/>
    <property type="project" value="InterPro"/>
</dbReference>
<dbReference type="InterPro" id="IPR042197">
    <property type="entry name" value="Apaf_helical"/>
</dbReference>
<dbReference type="InterPro" id="IPR055414">
    <property type="entry name" value="LRR_R13L4/SHOC2-like"/>
</dbReference>
<dbReference type="SUPFAM" id="SSF52058">
    <property type="entry name" value="L domain-like"/>
    <property type="match status" value="1"/>
</dbReference>
<dbReference type="InterPro" id="IPR036390">
    <property type="entry name" value="WH_DNA-bd_sf"/>
</dbReference>
<dbReference type="InterPro" id="IPR000157">
    <property type="entry name" value="TIR_dom"/>
</dbReference>
<dbReference type="InterPro" id="IPR012336">
    <property type="entry name" value="Thioredoxin-like_fold"/>
</dbReference>
<dbReference type="Pfam" id="PF13905">
    <property type="entry name" value="Thioredoxin_8"/>
    <property type="match status" value="1"/>
</dbReference>
<feature type="compositionally biased region" description="Low complexity" evidence="5">
    <location>
        <begin position="1594"/>
        <end position="1609"/>
    </location>
</feature>
<dbReference type="InterPro" id="IPR046349">
    <property type="entry name" value="C1-like_sf"/>
</dbReference>
<dbReference type="GO" id="GO:0051707">
    <property type="term" value="P:response to other organism"/>
    <property type="evidence" value="ECO:0007669"/>
    <property type="project" value="UniProtKB-ARBA"/>
</dbReference>
<dbReference type="PROSITE" id="PS50104">
    <property type="entry name" value="TIR"/>
    <property type="match status" value="1"/>
</dbReference>
<proteinExistence type="predicted"/>
<feature type="compositionally biased region" description="Polar residues" evidence="5">
    <location>
        <begin position="1624"/>
        <end position="1633"/>
    </location>
</feature>
<dbReference type="Pfam" id="PF00931">
    <property type="entry name" value="NB-ARC"/>
    <property type="match status" value="1"/>
</dbReference>
<dbReference type="Pfam" id="PF03107">
    <property type="entry name" value="C1_2"/>
    <property type="match status" value="1"/>
</dbReference>
<dbReference type="Gene3D" id="3.40.50.300">
    <property type="entry name" value="P-loop containing nucleotide triphosphate hydrolases"/>
    <property type="match status" value="1"/>
</dbReference>
<dbReference type="PANTHER" id="PTHR11017:SF570">
    <property type="entry name" value="DISEASE RESISTANCE PROTEIN (TIR-NBS CLASS)-RELATED"/>
    <property type="match status" value="1"/>
</dbReference>
<dbReference type="RefSeq" id="XP_031379160.1">
    <property type="nucleotide sequence ID" value="XM_031523300.1"/>
</dbReference>
<feature type="compositionally biased region" description="Acidic residues" evidence="5">
    <location>
        <begin position="1682"/>
        <end position="1696"/>
    </location>
</feature>
<dbReference type="SUPFAM" id="SSF52540">
    <property type="entry name" value="P-loop containing nucleoside triphosphate hydrolases"/>
    <property type="match status" value="1"/>
</dbReference>
<dbReference type="GO" id="GO:0006952">
    <property type="term" value="P:defense response"/>
    <property type="evidence" value="ECO:0007669"/>
    <property type="project" value="UniProtKB-KW"/>
</dbReference>
<keyword evidence="4" id="KW-0175">Coiled coil</keyword>
<feature type="domain" description="TIR" evidence="6">
    <location>
        <begin position="20"/>
        <end position="152"/>
    </location>
</feature>
<feature type="compositionally biased region" description="Acidic residues" evidence="5">
    <location>
        <begin position="1704"/>
        <end position="1714"/>
    </location>
</feature>
<dbReference type="Pfam" id="PF01582">
    <property type="entry name" value="TIR"/>
    <property type="match status" value="1"/>
</dbReference>